<dbReference type="InterPro" id="IPR020084">
    <property type="entry name" value="NUDIX_hydrolase_CS"/>
</dbReference>
<gene>
    <name evidence="5" type="ORF">G4223_10670</name>
</gene>
<evidence type="ECO:0000259" key="4">
    <source>
        <dbReference type="PROSITE" id="PS51462"/>
    </source>
</evidence>
<dbReference type="RefSeq" id="WP_163679041.1">
    <property type="nucleotide sequence ID" value="NZ_JAAIYP010000037.1"/>
</dbReference>
<evidence type="ECO:0000313" key="5">
    <source>
        <dbReference type="EMBL" id="NFV80572.1"/>
    </source>
</evidence>
<dbReference type="GO" id="GO:0016787">
    <property type="term" value="F:hydrolase activity"/>
    <property type="evidence" value="ECO:0007669"/>
    <property type="project" value="UniProtKB-KW"/>
</dbReference>
<reference evidence="5 6" key="1">
    <citation type="submission" date="2020-02" db="EMBL/GenBank/DDBJ databases">
        <authorList>
            <person name="Dziuba M."/>
            <person name="Kuznetsov B."/>
            <person name="Mardanov A."/>
            <person name="Ravin N."/>
            <person name="Grouzdev D."/>
        </authorList>
    </citation>
    <scope>NUCLEOTIDE SEQUENCE [LARGE SCALE GENOMIC DNA]</scope>
    <source>
        <strain evidence="5 6">SpK</strain>
    </source>
</reference>
<organism evidence="5 6">
    <name type="scientific">Magnetospirillum aberrantis SpK</name>
    <dbReference type="NCBI Taxonomy" id="908842"/>
    <lineage>
        <taxon>Bacteria</taxon>
        <taxon>Pseudomonadati</taxon>
        <taxon>Pseudomonadota</taxon>
        <taxon>Alphaproteobacteria</taxon>
        <taxon>Rhodospirillales</taxon>
        <taxon>Rhodospirillaceae</taxon>
        <taxon>Magnetospirillum</taxon>
    </lineage>
</organism>
<dbReference type="PANTHER" id="PTHR43046">
    <property type="entry name" value="GDP-MANNOSE MANNOSYL HYDROLASE"/>
    <property type="match status" value="1"/>
</dbReference>
<name>A0A7C9UX29_9PROT</name>
<dbReference type="PROSITE" id="PS00893">
    <property type="entry name" value="NUDIX_BOX"/>
    <property type="match status" value="1"/>
</dbReference>
<comment type="similarity">
    <text evidence="3">Belongs to the Nudix hydrolase family.</text>
</comment>
<feature type="domain" description="Nudix hydrolase" evidence="4">
    <location>
        <begin position="8"/>
        <end position="138"/>
    </location>
</feature>
<dbReference type="Gene3D" id="3.90.79.10">
    <property type="entry name" value="Nucleoside Triphosphate Pyrophosphohydrolase"/>
    <property type="match status" value="1"/>
</dbReference>
<dbReference type="Proteomes" id="UP000480684">
    <property type="component" value="Unassembled WGS sequence"/>
</dbReference>
<evidence type="ECO:0000256" key="3">
    <source>
        <dbReference type="RuleBase" id="RU003476"/>
    </source>
</evidence>
<dbReference type="Pfam" id="PF00293">
    <property type="entry name" value="NUDIX"/>
    <property type="match status" value="1"/>
</dbReference>
<comment type="caution">
    <text evidence="5">The sequence shown here is derived from an EMBL/GenBank/DDBJ whole genome shotgun (WGS) entry which is preliminary data.</text>
</comment>
<dbReference type="AlphaFoldDB" id="A0A7C9UX29"/>
<keyword evidence="6" id="KW-1185">Reference proteome</keyword>
<evidence type="ECO:0000256" key="2">
    <source>
        <dbReference type="ARBA" id="ARBA00022801"/>
    </source>
</evidence>
<dbReference type="PRINTS" id="PR00502">
    <property type="entry name" value="NUDIXFAMILY"/>
</dbReference>
<evidence type="ECO:0000256" key="1">
    <source>
        <dbReference type="ARBA" id="ARBA00001946"/>
    </source>
</evidence>
<dbReference type="EMBL" id="JAAIYP010000037">
    <property type="protein sequence ID" value="NFV80572.1"/>
    <property type="molecule type" value="Genomic_DNA"/>
</dbReference>
<dbReference type="InterPro" id="IPR000086">
    <property type="entry name" value="NUDIX_hydrolase_dom"/>
</dbReference>
<dbReference type="InterPro" id="IPR020476">
    <property type="entry name" value="Nudix_hydrolase"/>
</dbReference>
<dbReference type="CDD" id="cd04673">
    <property type="entry name" value="NUDIX_ADPRase"/>
    <property type="match status" value="1"/>
</dbReference>
<keyword evidence="2 3" id="KW-0378">Hydrolase</keyword>
<comment type="cofactor">
    <cofactor evidence="1">
        <name>Mg(2+)</name>
        <dbReference type="ChEBI" id="CHEBI:18420"/>
    </cofactor>
</comment>
<dbReference type="PROSITE" id="PS51462">
    <property type="entry name" value="NUDIX"/>
    <property type="match status" value="1"/>
</dbReference>
<dbReference type="InterPro" id="IPR015797">
    <property type="entry name" value="NUDIX_hydrolase-like_dom_sf"/>
</dbReference>
<dbReference type="SUPFAM" id="SSF55811">
    <property type="entry name" value="Nudix"/>
    <property type="match status" value="1"/>
</dbReference>
<accession>A0A7C9UX29</accession>
<evidence type="ECO:0000313" key="6">
    <source>
        <dbReference type="Proteomes" id="UP000480684"/>
    </source>
</evidence>
<dbReference type="PANTHER" id="PTHR43046:SF14">
    <property type="entry name" value="MUTT_NUDIX FAMILY PROTEIN"/>
    <property type="match status" value="1"/>
</dbReference>
<protein>
    <submittedName>
        <fullName evidence="5">NUDIX hydrolase</fullName>
    </submittedName>
</protein>
<proteinExistence type="inferred from homology"/>
<sequence length="143" mass="15504">MNRDYPPHPIPAALAMVVRDGRVLLARRGKGNTPDPWGFPGGAVEVGETVLAAAQRELAEETGIRARPERVVEVFDIIVHDASGRVRTHFVVNAVRMTTPEGEAHPASDVIETGWFTLDQISTLPRHPNLDRLAAAMLDASPA</sequence>